<reference evidence="3 4" key="1">
    <citation type="submission" date="2011-10" db="EMBL/GenBank/DDBJ databases">
        <title>The Genome Sequence of Lachnospiraceae bacterium ACC2.</title>
        <authorList>
            <consortium name="The Broad Institute Genome Sequencing Platform"/>
            <person name="Earl A."/>
            <person name="Ward D."/>
            <person name="Feldgarden M."/>
            <person name="Gevers D."/>
            <person name="Sizova M."/>
            <person name="Hazen A."/>
            <person name="Epstein S."/>
            <person name="Young S.K."/>
            <person name="Zeng Q."/>
            <person name="Gargeya S."/>
            <person name="Fitzgerald M."/>
            <person name="Haas B."/>
            <person name="Abouelleil A."/>
            <person name="Alvarado L."/>
            <person name="Arachchi H.M."/>
            <person name="Berlin A."/>
            <person name="Brown A."/>
            <person name="Chapman S.B."/>
            <person name="Chen Z."/>
            <person name="Dunbar C."/>
            <person name="Freedman E."/>
            <person name="Gearin G."/>
            <person name="Goldberg J."/>
            <person name="Griggs A."/>
            <person name="Gujja S."/>
            <person name="Heiman D."/>
            <person name="Howarth C."/>
            <person name="Larson L."/>
            <person name="Lui A."/>
            <person name="MacDonald P.J.P."/>
            <person name="Montmayeur A."/>
            <person name="Murphy C."/>
            <person name="Neiman D."/>
            <person name="Pearson M."/>
            <person name="Priest M."/>
            <person name="Roberts A."/>
            <person name="Saif S."/>
            <person name="Shea T."/>
            <person name="Shenoy N."/>
            <person name="Sisk P."/>
            <person name="Stolte C."/>
            <person name="Sykes S."/>
            <person name="Wortman J."/>
            <person name="Nusbaum C."/>
            <person name="Birren B."/>
        </authorList>
    </citation>
    <scope>NUCLEOTIDE SEQUENCE [LARGE SCALE GENOMIC DNA]</scope>
    <source>
        <strain evidence="3 4">ACC2</strain>
    </source>
</reference>
<protein>
    <recommendedName>
        <fullName evidence="5">Lipoprotein</fullName>
    </recommendedName>
</protein>
<comment type="caution">
    <text evidence="3">The sequence shown here is derived from an EMBL/GenBank/DDBJ whole genome shotgun (WGS) entry which is preliminary data.</text>
</comment>
<name>A0AA37DG01_9FIRM</name>
<evidence type="ECO:0008006" key="5">
    <source>
        <dbReference type="Google" id="ProtNLM"/>
    </source>
</evidence>
<feature type="signal peptide" evidence="2">
    <location>
        <begin position="1"/>
        <end position="21"/>
    </location>
</feature>
<evidence type="ECO:0000313" key="3">
    <source>
        <dbReference type="EMBL" id="EHO16467.1"/>
    </source>
</evidence>
<evidence type="ECO:0000313" key="4">
    <source>
        <dbReference type="Proteomes" id="UP000018466"/>
    </source>
</evidence>
<dbReference type="RefSeq" id="WP_009532999.1">
    <property type="nucleotide sequence ID" value="NZ_JH590863.1"/>
</dbReference>
<dbReference type="EMBL" id="AGEL01000007">
    <property type="protein sequence ID" value="EHO16467.1"/>
    <property type="molecule type" value="Genomic_DNA"/>
</dbReference>
<evidence type="ECO:0000256" key="1">
    <source>
        <dbReference type="SAM" id="MobiDB-lite"/>
    </source>
</evidence>
<gene>
    <name evidence="3" type="ORF">HMPREF9623_01166</name>
</gene>
<feature type="chain" id="PRO_5041352533" description="Lipoprotein" evidence="2">
    <location>
        <begin position="22"/>
        <end position="497"/>
    </location>
</feature>
<dbReference type="PROSITE" id="PS51257">
    <property type="entry name" value="PROKAR_LIPOPROTEIN"/>
    <property type="match status" value="1"/>
</dbReference>
<dbReference type="AlphaFoldDB" id="A0AA37DG01"/>
<proteinExistence type="predicted"/>
<dbReference type="GeneID" id="86940927"/>
<accession>A0AA37DG01</accession>
<organism evidence="3 4">
    <name type="scientific">Stomatobaculum longum</name>
    <dbReference type="NCBI Taxonomy" id="796942"/>
    <lineage>
        <taxon>Bacteria</taxon>
        <taxon>Bacillati</taxon>
        <taxon>Bacillota</taxon>
        <taxon>Clostridia</taxon>
        <taxon>Lachnospirales</taxon>
        <taxon>Lachnospiraceae</taxon>
        <taxon>Stomatobaculum</taxon>
    </lineage>
</organism>
<keyword evidence="2" id="KW-0732">Signal</keyword>
<keyword evidence="4" id="KW-1185">Reference proteome</keyword>
<feature type="region of interest" description="Disordered" evidence="1">
    <location>
        <begin position="431"/>
        <end position="450"/>
    </location>
</feature>
<evidence type="ECO:0000256" key="2">
    <source>
        <dbReference type="SAM" id="SignalP"/>
    </source>
</evidence>
<sequence length="497" mass="53500">MRLFGRWKRAAVGAAAALALATGCGKKAAASPDQRYKEAEQKQVKEFSESFLGAYDTSREKLASDKVASGEGTMTITVSDGAKQTLQALSGGTDFSWLTKLGMQMKAKVGKTALEENVALSLNEKPLGTMNLFMSDEAVYLQIPELAEKYMKIPASALGGTESFASALEQYKKMPEGKQLDKVITGYSKLITDEAKNVQESKEDVTVGNHTVNATKLEATFEGEQLTELQKKIVAAASDDQDLAAVVKGFVGDDGYAQFKDEVDKAKSNPTEIQGKLISTIWLGEGDKIVAREIRIENPNSNENYVFSMKAPNKGNEFASEVSFSEDGKELFNVSGSGSNDGKKMSGVFTFTQNGEQVGVLTLDELDLAAMKKGELTAKGKFKLAGGSSTSVMDLSAFSFGFDVAETEKSTKMTVTVNKDDNEFVTVALDSTRSEGGEEPTAPAEDASVDVSNNTEAENFVKGANWNGFLGQLRQTDIPSNYLDLMENSLKSAGYMQ</sequence>
<dbReference type="Proteomes" id="UP000018466">
    <property type="component" value="Unassembled WGS sequence"/>
</dbReference>